<protein>
    <recommendedName>
        <fullName evidence="2">HMA domain-containing protein</fullName>
    </recommendedName>
</protein>
<dbReference type="GO" id="GO:0046872">
    <property type="term" value="F:metal ion binding"/>
    <property type="evidence" value="ECO:0007669"/>
    <property type="project" value="UniProtKB-KW"/>
</dbReference>
<dbReference type="Proteomes" id="UP000017984">
    <property type="component" value="Chromosome"/>
</dbReference>
<dbReference type="InterPro" id="IPR006121">
    <property type="entry name" value="HMA_dom"/>
</dbReference>
<dbReference type="AlphaFoldDB" id="V6JNP0"/>
<gene>
    <name evidence="3" type="ORF">M878_44845</name>
</gene>
<reference evidence="3 4" key="1">
    <citation type="journal article" date="2014" name="Genome Announc.">
        <title>Draft Genome Sequence of Streptomyces roseochromogenes subsp. oscitans DS 12.976, Producer of the Aminocoumarin Antibiotic Clorobiocin.</title>
        <authorList>
            <person name="Ruckert C."/>
            <person name="Kalinowski J."/>
            <person name="Heide L."/>
            <person name="Apel A.K."/>
        </authorList>
    </citation>
    <scope>NUCLEOTIDE SEQUENCE [LARGE SCALE GENOMIC DNA]</scope>
    <source>
        <strain evidence="3 4">DS 12.976</strain>
    </source>
</reference>
<dbReference type="HOGENOM" id="CLU_134973_13_1_11"/>
<dbReference type="CDD" id="cd00371">
    <property type="entry name" value="HMA"/>
    <property type="match status" value="1"/>
</dbReference>
<keyword evidence="1" id="KW-0479">Metal-binding</keyword>
<evidence type="ECO:0000313" key="3">
    <source>
        <dbReference type="EMBL" id="EST18449.1"/>
    </source>
</evidence>
<evidence type="ECO:0000313" key="4">
    <source>
        <dbReference type="Proteomes" id="UP000017984"/>
    </source>
</evidence>
<dbReference type="RefSeq" id="WP_023553795.1">
    <property type="nucleotide sequence ID" value="NZ_CM002285.1"/>
</dbReference>
<dbReference type="STRING" id="1352936.M878_44845"/>
<dbReference type="SUPFAM" id="SSF55008">
    <property type="entry name" value="HMA, heavy metal-associated domain"/>
    <property type="match status" value="1"/>
</dbReference>
<organism evidence="3 4">
    <name type="scientific">Streptomyces roseochromogenus subsp. oscitans DS 12.976</name>
    <dbReference type="NCBI Taxonomy" id="1352936"/>
    <lineage>
        <taxon>Bacteria</taxon>
        <taxon>Bacillati</taxon>
        <taxon>Actinomycetota</taxon>
        <taxon>Actinomycetes</taxon>
        <taxon>Kitasatosporales</taxon>
        <taxon>Streptomycetaceae</taxon>
        <taxon>Streptomyces</taxon>
    </lineage>
</organism>
<evidence type="ECO:0000259" key="2">
    <source>
        <dbReference type="PROSITE" id="PS50846"/>
    </source>
</evidence>
<dbReference type="Gene3D" id="3.30.70.100">
    <property type="match status" value="1"/>
</dbReference>
<sequence length="71" mass="7473">MTETGYTVAGMVCAHCAACVTEEIERIPGVAAVAVDVDSGRIAVTSDRPLDVTDVRTAIEESDYELAEPTT</sequence>
<dbReference type="EMBL" id="AWQX01000391">
    <property type="protein sequence ID" value="EST18449.1"/>
    <property type="molecule type" value="Genomic_DNA"/>
</dbReference>
<dbReference type="InterPro" id="IPR036163">
    <property type="entry name" value="HMA_dom_sf"/>
</dbReference>
<proteinExistence type="predicted"/>
<evidence type="ECO:0000256" key="1">
    <source>
        <dbReference type="ARBA" id="ARBA00022723"/>
    </source>
</evidence>
<dbReference type="Pfam" id="PF00403">
    <property type="entry name" value="HMA"/>
    <property type="match status" value="1"/>
</dbReference>
<dbReference type="PROSITE" id="PS50846">
    <property type="entry name" value="HMA_2"/>
    <property type="match status" value="1"/>
</dbReference>
<feature type="domain" description="HMA" evidence="2">
    <location>
        <begin position="2"/>
        <end position="67"/>
    </location>
</feature>
<comment type="caution">
    <text evidence="3">The sequence shown here is derived from an EMBL/GenBank/DDBJ whole genome shotgun (WGS) entry which is preliminary data.</text>
</comment>
<keyword evidence="4" id="KW-1185">Reference proteome</keyword>
<accession>V6JNP0</accession>
<dbReference type="InterPro" id="IPR017969">
    <property type="entry name" value="Heavy-metal-associated_CS"/>
</dbReference>
<dbReference type="OrthoDB" id="9813965at2"/>
<dbReference type="PATRIC" id="fig|1352936.5.peg.9313"/>
<dbReference type="PROSITE" id="PS01047">
    <property type="entry name" value="HMA_1"/>
    <property type="match status" value="1"/>
</dbReference>
<name>V6JNP0_STRRC</name>